<dbReference type="Pfam" id="PF13279">
    <property type="entry name" value="4HBT_2"/>
    <property type="match status" value="1"/>
</dbReference>
<dbReference type="EMBL" id="CP159578">
    <property type="protein sequence ID" value="XCJ81053.1"/>
    <property type="molecule type" value="Genomic_DNA"/>
</dbReference>
<dbReference type="GO" id="GO:0047617">
    <property type="term" value="F:fatty acyl-CoA hydrolase activity"/>
    <property type="evidence" value="ECO:0007669"/>
    <property type="project" value="TreeGrafter"/>
</dbReference>
<protein>
    <submittedName>
        <fullName evidence="1">Thioesterase family protein</fullName>
        <ecNumber evidence="1">3.1.2.-</ecNumber>
    </submittedName>
</protein>
<dbReference type="PANTHER" id="PTHR31793">
    <property type="entry name" value="4-HYDROXYBENZOYL-COA THIOESTERASE FAMILY MEMBER"/>
    <property type="match status" value="1"/>
</dbReference>
<dbReference type="CDD" id="cd00586">
    <property type="entry name" value="4HBT"/>
    <property type="match status" value="1"/>
</dbReference>
<organism evidence="1">
    <name type="scientific">Salinicola endophyticus</name>
    <dbReference type="NCBI Taxonomy" id="1949083"/>
    <lineage>
        <taxon>Bacteria</taxon>
        <taxon>Pseudomonadati</taxon>
        <taxon>Pseudomonadota</taxon>
        <taxon>Gammaproteobacteria</taxon>
        <taxon>Oceanospirillales</taxon>
        <taxon>Halomonadaceae</taxon>
        <taxon>Salinicola</taxon>
    </lineage>
</organism>
<dbReference type="RefSeq" id="WP_353981843.1">
    <property type="nucleotide sequence ID" value="NZ_CP159578.1"/>
</dbReference>
<accession>A0AB74UGS5</accession>
<proteinExistence type="predicted"/>
<dbReference type="InterPro" id="IPR029069">
    <property type="entry name" value="HotDog_dom_sf"/>
</dbReference>
<gene>
    <name evidence="1" type="ORF">ABV408_07685</name>
</gene>
<dbReference type="AlphaFoldDB" id="A0AB74UGS5"/>
<evidence type="ECO:0000313" key="1">
    <source>
        <dbReference type="EMBL" id="XCJ81053.1"/>
    </source>
</evidence>
<dbReference type="SUPFAM" id="SSF54637">
    <property type="entry name" value="Thioesterase/thiol ester dehydrase-isomerase"/>
    <property type="match status" value="1"/>
</dbReference>
<keyword evidence="1" id="KW-0378">Hydrolase</keyword>
<dbReference type="InterPro" id="IPR050563">
    <property type="entry name" value="4-hydroxybenzoyl-CoA_TE"/>
</dbReference>
<dbReference type="PANTHER" id="PTHR31793:SF24">
    <property type="entry name" value="LONG-CHAIN ACYL-COA THIOESTERASE FADM"/>
    <property type="match status" value="1"/>
</dbReference>
<name>A0AB74UGS5_9GAMM</name>
<dbReference type="Gene3D" id="3.10.129.10">
    <property type="entry name" value="Hotdog Thioesterase"/>
    <property type="match status" value="1"/>
</dbReference>
<reference evidence="1" key="1">
    <citation type="submission" date="2024-06" db="EMBL/GenBank/DDBJ databases">
        <title>Complete genome of Salinicola endophyticus HNIBRBA4755.</title>
        <authorList>
            <person name="Shin S.Y."/>
            <person name="Kang H."/>
            <person name="Song J."/>
        </authorList>
    </citation>
    <scope>NUCLEOTIDE SEQUENCE</scope>
    <source>
        <strain evidence="1">HNIBRBA4755</strain>
    </source>
</reference>
<sequence length="143" mass="15978">MDSRITHTQVRVRGFHLDGYGHVNHARYLEFLEEGRWAFADEHPAFAAGMAEGVALVAVNLNIDYRRAAVINDDLDIETCLSHIGGRSARVAHRIVHRDSGELVVSALLTFVLLDQRSGEVVPLEGVWRERLEPLLVAEAEAR</sequence>
<dbReference type="EC" id="3.1.2.-" evidence="1"/>